<comment type="pathway">
    <text evidence="2">Protein modification; protein ubiquitination.</text>
</comment>
<dbReference type="InterPro" id="IPR036020">
    <property type="entry name" value="WW_dom_sf"/>
</dbReference>
<dbReference type="PANTHER" id="PTHR11254">
    <property type="entry name" value="HECT DOMAIN UBIQUITIN-PROTEIN LIGASE"/>
    <property type="match status" value="1"/>
</dbReference>
<dbReference type="InterPro" id="IPR050409">
    <property type="entry name" value="E3_ubiq-protein_ligase"/>
</dbReference>
<feature type="domain" description="WW" evidence="9">
    <location>
        <begin position="279"/>
        <end position="312"/>
    </location>
</feature>
<feature type="compositionally biased region" description="Low complexity" evidence="8">
    <location>
        <begin position="248"/>
        <end position="272"/>
    </location>
</feature>
<dbReference type="InterPro" id="IPR035983">
    <property type="entry name" value="Hect_E3_ubiquitin_ligase"/>
</dbReference>
<name>A0A7I5E8C0_HAECO</name>
<dbReference type="OMA" id="NGMSYSI"/>
<evidence type="ECO:0000256" key="6">
    <source>
        <dbReference type="ARBA" id="ARBA00022786"/>
    </source>
</evidence>
<dbReference type="Gene3D" id="2.20.70.10">
    <property type="match status" value="1"/>
</dbReference>
<dbReference type="GO" id="GO:0061630">
    <property type="term" value="F:ubiquitin protein ligase activity"/>
    <property type="evidence" value="ECO:0007669"/>
    <property type="project" value="UniProtKB-EC"/>
</dbReference>
<dbReference type="Pfam" id="PF00397">
    <property type="entry name" value="WW"/>
    <property type="match status" value="1"/>
</dbReference>
<evidence type="ECO:0000313" key="11">
    <source>
        <dbReference type="Proteomes" id="UP000025227"/>
    </source>
</evidence>
<feature type="active site" description="Glycyl thioester intermediate" evidence="7">
    <location>
        <position position="878"/>
    </location>
</feature>
<dbReference type="PROSITE" id="PS50237">
    <property type="entry name" value="HECT"/>
    <property type="match status" value="1"/>
</dbReference>
<dbReference type="Gene3D" id="3.30.2410.10">
    <property type="entry name" value="Hect, E3 ligase catalytic domain"/>
    <property type="match status" value="1"/>
</dbReference>
<keyword evidence="4" id="KW-0808">Transferase</keyword>
<proteinExistence type="predicted"/>
<dbReference type="SUPFAM" id="SSF51045">
    <property type="entry name" value="WW domain"/>
    <property type="match status" value="1"/>
</dbReference>
<dbReference type="CDD" id="cd00201">
    <property type="entry name" value="WW"/>
    <property type="match status" value="1"/>
</dbReference>
<dbReference type="PROSITE" id="PS50020">
    <property type="entry name" value="WW_DOMAIN_2"/>
    <property type="match status" value="2"/>
</dbReference>
<dbReference type="InterPro" id="IPR032348">
    <property type="entry name" value="HECW_N"/>
</dbReference>
<dbReference type="PROSITE" id="PS01159">
    <property type="entry name" value="WW_DOMAIN_1"/>
    <property type="match status" value="1"/>
</dbReference>
<evidence type="ECO:0000259" key="9">
    <source>
        <dbReference type="PROSITE" id="PS50020"/>
    </source>
</evidence>
<dbReference type="FunFam" id="3.30.2160.10:FF:000001">
    <property type="entry name" value="E3 ubiquitin-protein ligase NEDD4-like"/>
    <property type="match status" value="1"/>
</dbReference>
<dbReference type="Proteomes" id="UP000025227">
    <property type="component" value="Unplaced"/>
</dbReference>
<comment type="catalytic activity">
    <reaction evidence="1">
        <text>S-ubiquitinyl-[E2 ubiquitin-conjugating enzyme]-L-cysteine + [acceptor protein]-L-lysine = [E2 ubiquitin-conjugating enzyme]-L-cysteine + N(6)-ubiquitinyl-[acceptor protein]-L-lysine.</text>
        <dbReference type="EC" id="2.3.2.26"/>
    </reaction>
</comment>
<dbReference type="UniPathway" id="UPA00143"/>
<dbReference type="InterPro" id="IPR040524">
    <property type="entry name" value="HECW1_helix"/>
</dbReference>
<dbReference type="GO" id="GO:0048814">
    <property type="term" value="P:regulation of dendrite morphogenesis"/>
    <property type="evidence" value="ECO:0007669"/>
    <property type="project" value="TreeGrafter"/>
</dbReference>
<dbReference type="Pfam" id="PF16562">
    <property type="entry name" value="HECW_N"/>
    <property type="match status" value="1"/>
</dbReference>
<dbReference type="Gene3D" id="2.60.40.2840">
    <property type="match status" value="1"/>
</dbReference>
<dbReference type="SMART" id="SM00119">
    <property type="entry name" value="HECTc"/>
    <property type="match status" value="1"/>
</dbReference>
<dbReference type="Gene3D" id="3.30.2160.10">
    <property type="entry name" value="Hect, E3 ligase catalytic domain"/>
    <property type="match status" value="1"/>
</dbReference>
<dbReference type="SMART" id="SM00456">
    <property type="entry name" value="WW"/>
    <property type="match status" value="2"/>
</dbReference>
<feature type="region of interest" description="Disordered" evidence="8">
    <location>
        <begin position="437"/>
        <end position="462"/>
    </location>
</feature>
<evidence type="ECO:0000256" key="7">
    <source>
        <dbReference type="PROSITE-ProRule" id="PRU00104"/>
    </source>
</evidence>
<keyword evidence="11" id="KW-1185">Reference proteome</keyword>
<evidence type="ECO:0000256" key="3">
    <source>
        <dbReference type="ARBA" id="ARBA00012485"/>
    </source>
</evidence>
<protein>
    <recommendedName>
        <fullName evidence="3">HECT-type E3 ubiquitin transferase</fullName>
        <ecNumber evidence="3">2.3.2.26</ecNumber>
    </recommendedName>
</protein>
<dbReference type="OrthoDB" id="5987976at2759"/>
<feature type="region of interest" description="Disordered" evidence="8">
    <location>
        <begin position="232"/>
        <end position="276"/>
    </location>
</feature>
<dbReference type="InterPro" id="IPR000569">
    <property type="entry name" value="HECT_dom"/>
</dbReference>
<evidence type="ECO:0000259" key="10">
    <source>
        <dbReference type="PROSITE" id="PS50237"/>
    </source>
</evidence>
<dbReference type="GO" id="GO:0016567">
    <property type="term" value="P:protein ubiquitination"/>
    <property type="evidence" value="ECO:0007669"/>
    <property type="project" value="UniProtKB-UniPathway"/>
</dbReference>
<keyword evidence="5" id="KW-0677">Repeat</keyword>
<dbReference type="CDD" id="cd00078">
    <property type="entry name" value="HECTc"/>
    <property type="match status" value="1"/>
</dbReference>
<dbReference type="SUPFAM" id="SSF56204">
    <property type="entry name" value="Hect, E3 ligase catalytic domain"/>
    <property type="match status" value="1"/>
</dbReference>
<evidence type="ECO:0000256" key="1">
    <source>
        <dbReference type="ARBA" id="ARBA00000885"/>
    </source>
</evidence>
<dbReference type="Pfam" id="PF18436">
    <property type="entry name" value="HECW1_helix"/>
    <property type="match status" value="1"/>
</dbReference>
<dbReference type="EC" id="2.3.2.26" evidence="3"/>
<evidence type="ECO:0000256" key="5">
    <source>
        <dbReference type="ARBA" id="ARBA00022737"/>
    </source>
</evidence>
<dbReference type="PANTHER" id="PTHR11254:SF320">
    <property type="entry name" value="HECT-TYPE E3 UBIQUITIN TRANSFERASE"/>
    <property type="match status" value="1"/>
</dbReference>
<dbReference type="WBParaSite" id="HCON_00065356-00001">
    <property type="protein sequence ID" value="HCON_00065356-00001"/>
    <property type="gene ID" value="HCON_00065356"/>
</dbReference>
<evidence type="ECO:0000256" key="8">
    <source>
        <dbReference type="SAM" id="MobiDB-lite"/>
    </source>
</evidence>
<dbReference type="GO" id="GO:0006511">
    <property type="term" value="P:ubiquitin-dependent protein catabolic process"/>
    <property type="evidence" value="ECO:0007669"/>
    <property type="project" value="TreeGrafter"/>
</dbReference>
<dbReference type="AlphaFoldDB" id="A0A7I5E8C0"/>
<dbReference type="Gene3D" id="3.90.1750.10">
    <property type="entry name" value="Hect, E3 ligase catalytic domains"/>
    <property type="match status" value="1"/>
</dbReference>
<accession>A0A7I5E8C0</accession>
<evidence type="ECO:0000256" key="2">
    <source>
        <dbReference type="ARBA" id="ARBA00004906"/>
    </source>
</evidence>
<dbReference type="Pfam" id="PF00632">
    <property type="entry name" value="HECT"/>
    <property type="match status" value="1"/>
</dbReference>
<feature type="domain" description="WW" evidence="9">
    <location>
        <begin position="406"/>
        <end position="437"/>
    </location>
</feature>
<dbReference type="FunFam" id="3.30.2410.10:FF:000002">
    <property type="entry name" value="E3 ubiquitin-protein ligase HECW2"/>
    <property type="match status" value="1"/>
</dbReference>
<reference evidence="12" key="1">
    <citation type="submission" date="2020-12" db="UniProtKB">
        <authorList>
            <consortium name="WormBaseParasite"/>
        </authorList>
    </citation>
    <scope>IDENTIFICATION</scope>
    <source>
        <strain evidence="12">MHco3</strain>
    </source>
</reference>
<evidence type="ECO:0000313" key="12">
    <source>
        <dbReference type="WBParaSite" id="HCON_00065356-00001"/>
    </source>
</evidence>
<keyword evidence="6 7" id="KW-0833">Ubl conjugation pathway</keyword>
<evidence type="ECO:0000256" key="4">
    <source>
        <dbReference type="ARBA" id="ARBA00022679"/>
    </source>
</evidence>
<feature type="domain" description="HECT" evidence="10">
    <location>
        <begin position="575"/>
        <end position="910"/>
    </location>
</feature>
<dbReference type="FunFam" id="3.90.1750.10:FF:000079">
    <property type="entry name" value="E3 ubiquitin-protein ligase"/>
    <property type="match status" value="1"/>
</dbReference>
<dbReference type="InterPro" id="IPR001202">
    <property type="entry name" value="WW_dom"/>
</dbReference>
<organism evidence="11 12">
    <name type="scientific">Haemonchus contortus</name>
    <name type="common">Barber pole worm</name>
    <dbReference type="NCBI Taxonomy" id="6289"/>
    <lineage>
        <taxon>Eukaryota</taxon>
        <taxon>Metazoa</taxon>
        <taxon>Ecdysozoa</taxon>
        <taxon>Nematoda</taxon>
        <taxon>Chromadorea</taxon>
        <taxon>Rhabditida</taxon>
        <taxon>Rhabditina</taxon>
        <taxon>Rhabditomorpha</taxon>
        <taxon>Strongyloidea</taxon>
        <taxon>Trichostrongylidae</taxon>
        <taxon>Haemonchus</taxon>
    </lineage>
</organism>
<sequence>MIVLRRNTAATPSAIIPPICDSRLGVSTDLIFIGEESTQVIFVSWKLSRETNMIDWIGLFNFDDENPLHYLDHKGRGVVGPQEGTVAWSVMRANLPSSVDSIQFGYVDGLTGEVLARSPPIRITSKARLKLQEVSYHFFEKSDDPRRLRLATGGKSTFVTLPSDKQTVTTEHYFPYSAESSLDIAIGNTNCTIPLVEIEHLSGDLNIAVQSDQRHSFTAVISVYIEPMDTEGSARLRPKSKRTDDPSIRVSGVSASSSGSSMSQTSSSSSSSAHLNELPPLPAGWEACTDRKGRTFYIDHTTKRTTWQRPSPDSKEVDHMKRYSMARRTVGITPQSTPSYGPAHFLQRSDFVSILHENETALAAYNSSPIVKHIVHRIRKCGEPTEKYENNRDFVAFVNLFADDTQPLPMNWQASGRNPTVFIDHAARRTTLIDPRLPAPTVDRKRGRSAPPARRQNLDKNGNLLDLASRTAEIALLVEERLPELAPKIRKKLRLIERLGAVALARLANDVDLITAISILDSDDPAGSSEFEEKLNHFYASLHRSGYGKGPQKVKFRFSRSNLLQDAFDQILASDPVTLRRARLSIAFDDEEGLDYGGPSRELFYLLSRELFHPYYGLFEYSAPDQYTVQISPHSNLVQQELQWMELAGRVLGLALLHRCLIDTFFTRTFYKMLLEQPVTVLDLQDVDPEFYHSMVWIRENPIDPSLGMTFVVTEEENGQVVEKELLPNGADLDVADHNKEEFISLMVKWRVERGIQRQSRALLRGLHQIIDRDFLRVFTVDQVELVLSGSREIDLEDWRKNTEYRGGYFDEHVVIEWFWDRVAQMTNADRLKLLQFVTGTSSIPFEGFAMLRGSNGPKRFTIEKWGEESALPRAHTCFNRLDLPSYPTRHILKAKLHTAITEGISYAIE</sequence>
<dbReference type="GO" id="GO:0005737">
    <property type="term" value="C:cytoplasm"/>
    <property type="evidence" value="ECO:0007669"/>
    <property type="project" value="UniProtKB-ARBA"/>
</dbReference>